<accession>A0ABS3VQF1</accession>
<proteinExistence type="predicted"/>
<dbReference type="RefSeq" id="WP_208813609.1">
    <property type="nucleotide sequence ID" value="NZ_WVUH01000080.1"/>
</dbReference>
<name>A0ABS3VQF1_MICEH</name>
<sequence length="75" mass="7433">SVTTAPPPAGDLAAAAARVEQAINKVRDAQKSGNFEQYGQALKELDEAMTAFQAAQRAAATPAPGAGSPAPTPGG</sequence>
<comment type="caution">
    <text evidence="2">The sequence shown here is derived from an EMBL/GenBank/DDBJ whole genome shotgun (WGS) entry which is preliminary data.</text>
</comment>
<protein>
    <recommendedName>
        <fullName evidence="4">MT0933-like antitoxin protein</fullName>
    </recommendedName>
</protein>
<evidence type="ECO:0000313" key="2">
    <source>
        <dbReference type="EMBL" id="MBO4206711.1"/>
    </source>
</evidence>
<dbReference type="EMBL" id="WVUH01000080">
    <property type="protein sequence ID" value="MBO4206711.1"/>
    <property type="molecule type" value="Genomic_DNA"/>
</dbReference>
<organism evidence="2 3">
    <name type="scientific">Micromonospora echinofusca</name>
    <dbReference type="NCBI Taxonomy" id="47858"/>
    <lineage>
        <taxon>Bacteria</taxon>
        <taxon>Bacillati</taxon>
        <taxon>Actinomycetota</taxon>
        <taxon>Actinomycetes</taxon>
        <taxon>Micromonosporales</taxon>
        <taxon>Micromonosporaceae</taxon>
        <taxon>Micromonospora</taxon>
    </lineage>
</organism>
<reference evidence="2 3" key="1">
    <citation type="submission" date="2019-12" db="EMBL/GenBank/DDBJ databases">
        <title>Whole genome sequencing of endophytic Actinobacterium Micromonospora sp. MPMI6T.</title>
        <authorList>
            <person name="Evv R."/>
            <person name="Podile A.R."/>
        </authorList>
    </citation>
    <scope>NUCLEOTIDE SEQUENCE [LARGE SCALE GENOMIC DNA]</scope>
    <source>
        <strain evidence="2 3">MPMI6</strain>
    </source>
</reference>
<evidence type="ECO:0000313" key="3">
    <source>
        <dbReference type="Proteomes" id="UP000823521"/>
    </source>
</evidence>
<feature type="region of interest" description="Disordered" evidence="1">
    <location>
        <begin position="55"/>
        <end position="75"/>
    </location>
</feature>
<feature type="compositionally biased region" description="Low complexity" evidence="1">
    <location>
        <begin position="55"/>
        <end position="69"/>
    </location>
</feature>
<keyword evidence="3" id="KW-1185">Reference proteome</keyword>
<dbReference type="Proteomes" id="UP000823521">
    <property type="component" value="Unassembled WGS sequence"/>
</dbReference>
<gene>
    <name evidence="2" type="ORF">GSF22_11960</name>
</gene>
<evidence type="ECO:0000256" key="1">
    <source>
        <dbReference type="SAM" id="MobiDB-lite"/>
    </source>
</evidence>
<evidence type="ECO:0008006" key="4">
    <source>
        <dbReference type="Google" id="ProtNLM"/>
    </source>
</evidence>
<feature type="non-terminal residue" evidence="2">
    <location>
        <position position="1"/>
    </location>
</feature>